<accession>A0A0L6VDL4</accession>
<organism evidence="1 2">
    <name type="scientific">Puccinia sorghi</name>
    <dbReference type="NCBI Taxonomy" id="27349"/>
    <lineage>
        <taxon>Eukaryota</taxon>
        <taxon>Fungi</taxon>
        <taxon>Dikarya</taxon>
        <taxon>Basidiomycota</taxon>
        <taxon>Pucciniomycotina</taxon>
        <taxon>Pucciniomycetes</taxon>
        <taxon>Pucciniales</taxon>
        <taxon>Pucciniaceae</taxon>
        <taxon>Puccinia</taxon>
    </lineage>
</organism>
<name>A0A0L6VDL4_9BASI</name>
<proteinExistence type="predicted"/>
<evidence type="ECO:0000313" key="1">
    <source>
        <dbReference type="EMBL" id="KNZ58215.1"/>
    </source>
</evidence>
<protein>
    <submittedName>
        <fullName evidence="1">Uncharacterized protein</fullName>
    </submittedName>
</protein>
<dbReference type="VEuPathDB" id="FungiDB:VP01_1974g5"/>
<sequence length="510" mass="58166">MAQNKLLMVKGGNVGKSVWNHHPKRGGNDCIYKPVVTSKKLQAMTFVMGLQMQGLQMLDLLLCYRLVKAWQSANIASLFGGVHGEKKWEERVGTYCGLIFGGLLLRWPFVLLSLKIEKVEYLLIQWELSHDLRGLPGVSLAPDSDSEIILVIFQVFFELLKSGGLLAGCLPSQKTKKAARRLPYSTPHYLGCTQPNQAASWLTTLPSLGFPHQKQEARRLPDGPPCTLGFLEPKKKASLIIWFLAFCLPYLLPLSHLNKEGSHFKKKPCSTMFWNSHCEFCTVTMHQILVELLWEKGRSKTKSFIVLSACQLQEVEQVFFFHQGAACPSLLGWPPGLTEAPLGVCHITHLAFQPAHPWIATIPAVIWKIYFQCAHYQEKDSLQMSTKFWKEKFLKANLNISGVSHLPLHIYNPNPNAMIQLFNKSFILWADKSWKKIIDVINISKLRPSLENWAFPNYFWGVLLFKFTRGPFVALAWNVSSQRFFHRFGLDWKCSGSNWCVFMTYVYNLS</sequence>
<dbReference type="AlphaFoldDB" id="A0A0L6VDL4"/>
<reference evidence="1 2" key="1">
    <citation type="submission" date="2015-08" db="EMBL/GenBank/DDBJ databases">
        <title>Next Generation Sequencing and Analysis of the Genome of Puccinia sorghi L Schw, the Causal Agent of Maize Common Rust.</title>
        <authorList>
            <person name="Rochi L."/>
            <person name="Burguener G."/>
            <person name="Darino M."/>
            <person name="Turjanski A."/>
            <person name="Kreff E."/>
            <person name="Dieguez M.J."/>
            <person name="Sacco F."/>
        </authorList>
    </citation>
    <scope>NUCLEOTIDE SEQUENCE [LARGE SCALE GENOMIC DNA]</scope>
    <source>
        <strain evidence="1 2">RO10H11247</strain>
    </source>
</reference>
<evidence type="ECO:0000313" key="2">
    <source>
        <dbReference type="Proteomes" id="UP000037035"/>
    </source>
</evidence>
<dbReference type="EMBL" id="LAVV01006808">
    <property type="protein sequence ID" value="KNZ58215.1"/>
    <property type="molecule type" value="Genomic_DNA"/>
</dbReference>
<comment type="caution">
    <text evidence="1">The sequence shown here is derived from an EMBL/GenBank/DDBJ whole genome shotgun (WGS) entry which is preliminary data.</text>
</comment>
<dbReference type="Proteomes" id="UP000037035">
    <property type="component" value="Unassembled WGS sequence"/>
</dbReference>
<keyword evidence="2" id="KW-1185">Reference proteome</keyword>
<gene>
    <name evidence="1" type="ORF">VP01_1974g5</name>
</gene>